<evidence type="ECO:0000259" key="4">
    <source>
        <dbReference type="Pfam" id="PF06925"/>
    </source>
</evidence>
<evidence type="ECO:0000256" key="2">
    <source>
        <dbReference type="ARBA" id="ARBA00022676"/>
    </source>
</evidence>
<dbReference type="PANTHER" id="PTHR43025:SF3">
    <property type="entry name" value="MONOGALACTOSYLDIACYLGLYCEROL SYNTHASE 1, CHLOROPLASTIC"/>
    <property type="match status" value="1"/>
</dbReference>
<reference evidence="5" key="1">
    <citation type="submission" date="2021-04" db="EMBL/GenBank/DDBJ databases">
        <title>Genome based classification of Actinospica acidithermotolerans sp. nov., an actinobacterium isolated from an Indonesian hot spring.</title>
        <authorList>
            <person name="Kusuma A.B."/>
            <person name="Putra K.E."/>
            <person name="Nafisah S."/>
            <person name="Loh J."/>
            <person name="Nouioui I."/>
            <person name="Goodfellow M."/>
        </authorList>
    </citation>
    <scope>NUCLEOTIDE SEQUENCE</scope>
    <source>
        <strain evidence="5">MGRD01-02</strain>
    </source>
</reference>
<keyword evidence="2" id="KW-0328">Glycosyltransferase</keyword>
<dbReference type="Pfam" id="PF06925">
    <property type="entry name" value="MGDG_synth"/>
    <property type="match status" value="1"/>
</dbReference>
<comment type="similarity">
    <text evidence="1">Belongs to the glycosyltransferase 28 family.</text>
</comment>
<dbReference type="EMBL" id="JAGSOH010000127">
    <property type="protein sequence ID" value="MBR7830344.1"/>
    <property type="molecule type" value="Genomic_DNA"/>
</dbReference>
<keyword evidence="3" id="KW-0808">Transferase</keyword>
<evidence type="ECO:0000256" key="1">
    <source>
        <dbReference type="ARBA" id="ARBA00006962"/>
    </source>
</evidence>
<dbReference type="RefSeq" id="WP_212521471.1">
    <property type="nucleotide sequence ID" value="NZ_JAGSOH010000127.1"/>
</dbReference>
<comment type="caution">
    <text evidence="5">The sequence shown here is derived from an EMBL/GenBank/DDBJ whole genome shotgun (WGS) entry which is preliminary data.</text>
</comment>
<keyword evidence="6" id="KW-1185">Reference proteome</keyword>
<evidence type="ECO:0000313" key="5">
    <source>
        <dbReference type="EMBL" id="MBR7830344.1"/>
    </source>
</evidence>
<dbReference type="PANTHER" id="PTHR43025">
    <property type="entry name" value="MONOGALACTOSYLDIACYLGLYCEROL SYNTHASE"/>
    <property type="match status" value="1"/>
</dbReference>
<dbReference type="InterPro" id="IPR009695">
    <property type="entry name" value="Diacylglyc_glucosyltr_N"/>
</dbReference>
<dbReference type="SUPFAM" id="SSF53756">
    <property type="entry name" value="UDP-Glycosyltransferase/glycogen phosphorylase"/>
    <property type="match status" value="1"/>
</dbReference>
<proteinExistence type="inferred from homology"/>
<organism evidence="5 6">
    <name type="scientific">Actinospica acidithermotolerans</name>
    <dbReference type="NCBI Taxonomy" id="2828514"/>
    <lineage>
        <taxon>Bacteria</taxon>
        <taxon>Bacillati</taxon>
        <taxon>Actinomycetota</taxon>
        <taxon>Actinomycetes</taxon>
        <taxon>Catenulisporales</taxon>
        <taxon>Actinospicaceae</taxon>
        <taxon>Actinospica</taxon>
    </lineage>
</organism>
<dbReference type="Proteomes" id="UP000676325">
    <property type="component" value="Unassembled WGS sequence"/>
</dbReference>
<feature type="domain" description="Diacylglycerol glucosyltransferase N-terminal" evidence="4">
    <location>
        <begin position="15"/>
        <end position="163"/>
    </location>
</feature>
<dbReference type="GO" id="GO:0009247">
    <property type="term" value="P:glycolipid biosynthetic process"/>
    <property type="evidence" value="ECO:0007669"/>
    <property type="project" value="InterPro"/>
</dbReference>
<sequence length="358" mass="37964">MSRFLLLTASMGAGHDAACDELAARLRTAGHDSEQLDVLSLLPGPLGGGVRDFYHLIIRRAPLIYSGIYAAFFRSGAGPRPGSTPLAALAEDRLLEAVASSRSDAVVSLFHLAAQLSGRARARDRLTVPSAALVTDFALHRQWLHPGNDLNLCLTEQDAEQVRRTLGRPAAVYGPLVPGVFRPHPAGEGRWRERFAGPRAPVVMSAGAWGAGSGFEYTAEILRGAGYQPVVLCGRDERLRRRLAAVSGVTALGWVQDMPGLLAATAALLDNAAGQTALQALAVGVPVIGWRPIPGHGVEGVRRMAQLGLSDFATGPDGLLRALGRLVPDGPERAQRVAEGRRLLDADVVRPLESMLDG</sequence>
<dbReference type="GO" id="GO:0016020">
    <property type="term" value="C:membrane"/>
    <property type="evidence" value="ECO:0007669"/>
    <property type="project" value="GOC"/>
</dbReference>
<protein>
    <recommendedName>
        <fullName evidence="4">Diacylglycerol glucosyltransferase N-terminal domain-containing protein</fullName>
    </recommendedName>
</protein>
<evidence type="ECO:0000256" key="3">
    <source>
        <dbReference type="ARBA" id="ARBA00022679"/>
    </source>
</evidence>
<dbReference type="Gene3D" id="3.40.50.2000">
    <property type="entry name" value="Glycogen Phosphorylase B"/>
    <property type="match status" value="1"/>
</dbReference>
<dbReference type="GO" id="GO:0016758">
    <property type="term" value="F:hexosyltransferase activity"/>
    <property type="evidence" value="ECO:0007669"/>
    <property type="project" value="InterPro"/>
</dbReference>
<accession>A0A941EMP8</accession>
<name>A0A941EMP8_9ACTN</name>
<dbReference type="InterPro" id="IPR050519">
    <property type="entry name" value="Glycosyltransf_28_UgtP"/>
</dbReference>
<gene>
    <name evidence="5" type="ORF">KDK95_28840</name>
</gene>
<evidence type="ECO:0000313" key="6">
    <source>
        <dbReference type="Proteomes" id="UP000676325"/>
    </source>
</evidence>
<dbReference type="AlphaFoldDB" id="A0A941EMP8"/>